<proteinExistence type="predicted"/>
<accession>A0A9N9BNP6</accession>
<dbReference type="AlphaFoldDB" id="A0A9N9BNP6"/>
<keyword evidence="1" id="KW-1133">Transmembrane helix</keyword>
<organism evidence="2 3">
    <name type="scientific">Paraglomus brasilianum</name>
    <dbReference type="NCBI Taxonomy" id="144538"/>
    <lineage>
        <taxon>Eukaryota</taxon>
        <taxon>Fungi</taxon>
        <taxon>Fungi incertae sedis</taxon>
        <taxon>Mucoromycota</taxon>
        <taxon>Glomeromycotina</taxon>
        <taxon>Glomeromycetes</taxon>
        <taxon>Paraglomerales</taxon>
        <taxon>Paraglomeraceae</taxon>
        <taxon>Paraglomus</taxon>
    </lineage>
</organism>
<dbReference type="EMBL" id="CAJVPI010000817">
    <property type="protein sequence ID" value="CAG8574459.1"/>
    <property type="molecule type" value="Genomic_DNA"/>
</dbReference>
<feature type="transmembrane region" description="Helical" evidence="1">
    <location>
        <begin position="41"/>
        <end position="61"/>
    </location>
</feature>
<gene>
    <name evidence="2" type="ORF">PBRASI_LOCUS6279</name>
</gene>
<sequence length="298" mass="33708">MDRYYTINNSINSSTSNRTLDSGINNLIMWDAQAFRSLHKLWLAIVAIALTVIPTCLLSLAKSNAKVATTTTFMQIDQNKFSPGVVLTPTLGLSGELVITMSTFLMVFSFLQTAGACVTVLNNRHWISKSLSLSWQRAYERSADLIEEIQYEFSCKGYYSTTDRAANIAETFQMSCDSMLIQRFGPQLYHVALFMLLARLVQASKRNLDTKSDSYHTCASNNLTRFLLPSQLIGVIALAYIHHISANDDTLYEYSYDFSYEYEREDEAEFDRRESYYPTRQEMISIPSETSTGGGMTS</sequence>
<evidence type="ECO:0000256" key="1">
    <source>
        <dbReference type="SAM" id="Phobius"/>
    </source>
</evidence>
<comment type="caution">
    <text evidence="2">The sequence shown here is derived from an EMBL/GenBank/DDBJ whole genome shotgun (WGS) entry which is preliminary data.</text>
</comment>
<keyword evidence="3" id="KW-1185">Reference proteome</keyword>
<reference evidence="2" key="1">
    <citation type="submission" date="2021-06" db="EMBL/GenBank/DDBJ databases">
        <authorList>
            <person name="Kallberg Y."/>
            <person name="Tangrot J."/>
            <person name="Rosling A."/>
        </authorList>
    </citation>
    <scope>NUCLEOTIDE SEQUENCE</scope>
    <source>
        <strain evidence="2">BR232B</strain>
    </source>
</reference>
<keyword evidence="1" id="KW-0812">Transmembrane</keyword>
<dbReference type="OrthoDB" id="2422716at2759"/>
<protein>
    <submittedName>
        <fullName evidence="2">3523_t:CDS:1</fullName>
    </submittedName>
</protein>
<evidence type="ECO:0000313" key="3">
    <source>
        <dbReference type="Proteomes" id="UP000789739"/>
    </source>
</evidence>
<dbReference type="Proteomes" id="UP000789739">
    <property type="component" value="Unassembled WGS sequence"/>
</dbReference>
<name>A0A9N9BNP6_9GLOM</name>
<evidence type="ECO:0000313" key="2">
    <source>
        <dbReference type="EMBL" id="CAG8574459.1"/>
    </source>
</evidence>
<keyword evidence="1" id="KW-0472">Membrane</keyword>